<dbReference type="Proteomes" id="UP000053820">
    <property type="component" value="Unassembled WGS sequence"/>
</dbReference>
<evidence type="ECO:0000313" key="1">
    <source>
        <dbReference type="EMBL" id="KIJ62434.1"/>
    </source>
</evidence>
<keyword evidence="3" id="KW-1185">Reference proteome</keyword>
<gene>
    <name evidence="2" type="ORF">HYDPIDRAFT_112925</name>
    <name evidence="1" type="ORF">HYDPIDRAFT_114549</name>
</gene>
<protein>
    <submittedName>
        <fullName evidence="2">Uncharacterized protein</fullName>
    </submittedName>
</protein>
<dbReference type="EMBL" id="KN839850">
    <property type="protein sequence ID" value="KIJ63504.1"/>
    <property type="molecule type" value="Genomic_DNA"/>
</dbReference>
<reference evidence="2 3" key="1">
    <citation type="submission" date="2014-04" db="EMBL/GenBank/DDBJ databases">
        <title>Evolutionary Origins and Diversification of the Mycorrhizal Mutualists.</title>
        <authorList>
            <consortium name="DOE Joint Genome Institute"/>
            <consortium name="Mycorrhizal Genomics Consortium"/>
            <person name="Kohler A."/>
            <person name="Kuo A."/>
            <person name="Nagy L.G."/>
            <person name="Floudas D."/>
            <person name="Copeland A."/>
            <person name="Barry K.W."/>
            <person name="Cichocki N."/>
            <person name="Veneault-Fourrey C."/>
            <person name="LaButti K."/>
            <person name="Lindquist E.A."/>
            <person name="Lipzen A."/>
            <person name="Lundell T."/>
            <person name="Morin E."/>
            <person name="Murat C."/>
            <person name="Riley R."/>
            <person name="Ohm R."/>
            <person name="Sun H."/>
            <person name="Tunlid A."/>
            <person name="Henrissat B."/>
            <person name="Grigoriev I.V."/>
            <person name="Hibbett D.S."/>
            <person name="Martin F."/>
        </authorList>
    </citation>
    <scope>NUCLEOTIDE SEQUENCE [LARGE SCALE GENOMIC DNA]</scope>
    <source>
        <strain evidence="2 3">MD-312</strain>
    </source>
</reference>
<sequence>MTSAILPYGSPGTRWFNMFVQTHLSRAVARQFPPDRTRHVDIVGPYGCSQANDRSTEHWNLLTPSSRI</sequence>
<evidence type="ECO:0000313" key="2">
    <source>
        <dbReference type="EMBL" id="KIJ63504.1"/>
    </source>
</evidence>
<evidence type="ECO:0000313" key="3">
    <source>
        <dbReference type="Proteomes" id="UP000053820"/>
    </source>
</evidence>
<dbReference type="AlphaFoldDB" id="A0A0C9VD48"/>
<organism evidence="2 3">
    <name type="scientific">Hydnomerulius pinastri MD-312</name>
    <dbReference type="NCBI Taxonomy" id="994086"/>
    <lineage>
        <taxon>Eukaryota</taxon>
        <taxon>Fungi</taxon>
        <taxon>Dikarya</taxon>
        <taxon>Basidiomycota</taxon>
        <taxon>Agaricomycotina</taxon>
        <taxon>Agaricomycetes</taxon>
        <taxon>Agaricomycetidae</taxon>
        <taxon>Boletales</taxon>
        <taxon>Boletales incertae sedis</taxon>
        <taxon>Leucogyrophana</taxon>
    </lineage>
</organism>
<dbReference type="EMBL" id="KN839855">
    <property type="protein sequence ID" value="KIJ62434.1"/>
    <property type="molecule type" value="Genomic_DNA"/>
</dbReference>
<name>A0A0C9VD48_9AGAM</name>
<dbReference type="HOGENOM" id="CLU_2794259_0_0_1"/>
<accession>A0A0C9VD48</accession>
<proteinExistence type="predicted"/>